<sequence length="316" mass="34310">MNGRTEDMYRAATHYYVQGEKMESIARDMGVSRSTVSRLLSEAREQGVVRITIADDLGSRSPLVDGLARAFGVRVHLVPGRATAPLATRMDQVAQRAASLLAEIVADHQIIGVAWGVTIANLSRHLPRRPLVDSVVVQMNGGANPRSSGVPYIGEILQSIGDAFDSEVILFPVPAFFDFVETKRAMWRERSVQYVLALQQWLDVAVFGVGSLSGSIPSHVYAAGYLDDAERERLLADRVVGDICTVLLREDGTYADIAANQRATGLTPAELARVPRRICVASDPLRARAILGALRAGVATDLVIDEQTARTVVNHL</sequence>
<dbReference type="RefSeq" id="WP_166234190.1">
    <property type="nucleotide sequence ID" value="NZ_CP049865.1"/>
</dbReference>
<dbReference type="PANTHER" id="PTHR34294">
    <property type="entry name" value="TRANSCRIPTIONAL REGULATOR-RELATED"/>
    <property type="match status" value="1"/>
</dbReference>
<gene>
    <name evidence="6" type="ORF">G7070_13695</name>
</gene>
<evidence type="ECO:0000256" key="4">
    <source>
        <dbReference type="ARBA" id="ARBA00023163"/>
    </source>
</evidence>
<protein>
    <submittedName>
        <fullName evidence="6">Transcriptional regulator</fullName>
    </submittedName>
</protein>
<evidence type="ECO:0000313" key="6">
    <source>
        <dbReference type="EMBL" id="QIK73119.1"/>
    </source>
</evidence>
<dbReference type="InterPro" id="IPR051054">
    <property type="entry name" value="SorC_transcr_regulators"/>
</dbReference>
<evidence type="ECO:0000256" key="1">
    <source>
        <dbReference type="ARBA" id="ARBA00010466"/>
    </source>
</evidence>
<dbReference type="KEGG" id="prv:G7070_13695"/>
<dbReference type="SUPFAM" id="SSF100950">
    <property type="entry name" value="NagB/RpiA/CoA transferase-like"/>
    <property type="match status" value="1"/>
</dbReference>
<reference evidence="6 7" key="1">
    <citation type="submission" date="2020-03" db="EMBL/GenBank/DDBJ databases">
        <title>Propioniciclava sp. nov., isolated from Hydrophilus acuminatus.</title>
        <authorList>
            <person name="Hyun D.-W."/>
            <person name="Bae J.-W."/>
        </authorList>
    </citation>
    <scope>NUCLEOTIDE SEQUENCE [LARGE SCALE GENOMIC DNA]</scope>
    <source>
        <strain evidence="6 7">HDW11</strain>
    </source>
</reference>
<name>A0A6G7Y8S8_9ACTN</name>
<keyword evidence="7" id="KW-1185">Reference proteome</keyword>
<dbReference type="InterPro" id="IPR037171">
    <property type="entry name" value="NagB/RpiA_transferase-like"/>
</dbReference>
<dbReference type="InterPro" id="IPR007324">
    <property type="entry name" value="Sugar-bd_dom_put"/>
</dbReference>
<dbReference type="InterPro" id="IPR009057">
    <property type="entry name" value="Homeodomain-like_sf"/>
</dbReference>
<comment type="similarity">
    <text evidence="1">Belongs to the SorC transcriptional regulatory family.</text>
</comment>
<evidence type="ECO:0000256" key="3">
    <source>
        <dbReference type="ARBA" id="ARBA00023125"/>
    </source>
</evidence>
<dbReference type="GO" id="GO:0003677">
    <property type="term" value="F:DNA binding"/>
    <property type="evidence" value="ECO:0007669"/>
    <property type="project" value="UniProtKB-KW"/>
</dbReference>
<dbReference type="Gene3D" id="1.10.10.10">
    <property type="entry name" value="Winged helix-like DNA-binding domain superfamily/Winged helix DNA-binding domain"/>
    <property type="match status" value="1"/>
</dbReference>
<evidence type="ECO:0000313" key="7">
    <source>
        <dbReference type="Proteomes" id="UP000501058"/>
    </source>
</evidence>
<dbReference type="Gene3D" id="3.40.50.1360">
    <property type="match status" value="1"/>
</dbReference>
<dbReference type="InterPro" id="IPR036388">
    <property type="entry name" value="WH-like_DNA-bd_sf"/>
</dbReference>
<organism evidence="6 7">
    <name type="scientific">Propioniciclava coleopterorum</name>
    <dbReference type="NCBI Taxonomy" id="2714937"/>
    <lineage>
        <taxon>Bacteria</taxon>
        <taxon>Bacillati</taxon>
        <taxon>Actinomycetota</taxon>
        <taxon>Actinomycetes</taxon>
        <taxon>Propionibacteriales</taxon>
        <taxon>Propionibacteriaceae</taxon>
        <taxon>Propioniciclava</taxon>
    </lineage>
</organism>
<dbReference type="Pfam" id="PF04198">
    <property type="entry name" value="Sugar-bind"/>
    <property type="match status" value="1"/>
</dbReference>
<dbReference type="GO" id="GO:0030246">
    <property type="term" value="F:carbohydrate binding"/>
    <property type="evidence" value="ECO:0007669"/>
    <property type="project" value="InterPro"/>
</dbReference>
<dbReference type="PANTHER" id="PTHR34294:SF1">
    <property type="entry name" value="TRANSCRIPTIONAL REGULATOR LSRR"/>
    <property type="match status" value="1"/>
</dbReference>
<dbReference type="SUPFAM" id="SSF46689">
    <property type="entry name" value="Homeodomain-like"/>
    <property type="match status" value="1"/>
</dbReference>
<evidence type="ECO:0000256" key="2">
    <source>
        <dbReference type="ARBA" id="ARBA00023015"/>
    </source>
</evidence>
<dbReference type="Proteomes" id="UP000501058">
    <property type="component" value="Chromosome"/>
</dbReference>
<proteinExistence type="inferred from homology"/>
<accession>A0A6G7Y8S8</accession>
<keyword evidence="4" id="KW-0804">Transcription</keyword>
<dbReference type="AlphaFoldDB" id="A0A6G7Y8S8"/>
<keyword evidence="2" id="KW-0805">Transcription regulation</keyword>
<feature type="domain" description="Sugar-binding" evidence="5">
    <location>
        <begin position="66"/>
        <end position="314"/>
    </location>
</feature>
<keyword evidence="3" id="KW-0238">DNA-binding</keyword>
<dbReference type="EMBL" id="CP049865">
    <property type="protein sequence ID" value="QIK73119.1"/>
    <property type="molecule type" value="Genomic_DNA"/>
</dbReference>
<evidence type="ECO:0000259" key="5">
    <source>
        <dbReference type="Pfam" id="PF04198"/>
    </source>
</evidence>